<gene>
    <name evidence="3" type="ORF">OG442_17475</name>
</gene>
<organism evidence="3 4">
    <name type="scientific">Streptomyces niveus</name>
    <name type="common">Streptomyces spheroides</name>
    <dbReference type="NCBI Taxonomy" id="193462"/>
    <lineage>
        <taxon>Bacteria</taxon>
        <taxon>Bacillati</taxon>
        <taxon>Actinomycetota</taxon>
        <taxon>Actinomycetes</taxon>
        <taxon>Kitasatosporales</taxon>
        <taxon>Streptomycetaceae</taxon>
        <taxon>Streptomyces</taxon>
    </lineage>
</organism>
<keyword evidence="2" id="KW-0812">Transmembrane</keyword>
<dbReference type="EMBL" id="CP109495">
    <property type="protein sequence ID" value="WUX53190.1"/>
    <property type="molecule type" value="Genomic_DNA"/>
</dbReference>
<evidence type="ECO:0000313" key="3">
    <source>
        <dbReference type="EMBL" id="WUX53190.1"/>
    </source>
</evidence>
<sequence>MGSMRNPVGPLPSSIYWRRRAVAATLIALLALLVVWVVTSGGGDGGKKRDDGANGEAPAPSITPGPSGSGPAISEQPGGRDESGETGGNGGSDGGDQGGTDAGADGGGSGDNGAGGTGGSTGSGGGAASGGGGDDGAGGSSTGEQVPVGSSLPNCPASALTLKLESRKVAYEPGEKPSFKIVATNGSAKDCKADLGPKSVVLTVTDSESDEIWSSKDCPKIGPLLLKVPAGGTVTRTVTWDLTQSAPQCATPPPGKAKPGTYLVEAVAPGATVKQGQTSIRLDKD</sequence>
<feature type="compositionally biased region" description="Low complexity" evidence="1">
    <location>
        <begin position="57"/>
        <end position="74"/>
    </location>
</feature>
<keyword evidence="4" id="KW-1185">Reference proteome</keyword>
<name>A0ABZ2A3A2_STRNV</name>
<evidence type="ECO:0000256" key="1">
    <source>
        <dbReference type="SAM" id="MobiDB-lite"/>
    </source>
</evidence>
<protein>
    <recommendedName>
        <fullName evidence="5">DUF4232 domain-containing protein</fullName>
    </recommendedName>
</protein>
<keyword evidence="2" id="KW-1133">Transmembrane helix</keyword>
<feature type="region of interest" description="Disordered" evidence="1">
    <location>
        <begin position="43"/>
        <end position="156"/>
    </location>
</feature>
<dbReference type="Proteomes" id="UP001432209">
    <property type="component" value="Chromosome"/>
</dbReference>
<feature type="transmembrane region" description="Helical" evidence="2">
    <location>
        <begin position="21"/>
        <end position="39"/>
    </location>
</feature>
<accession>A0ABZ2A3A2</accession>
<reference evidence="3" key="1">
    <citation type="submission" date="2022-10" db="EMBL/GenBank/DDBJ databases">
        <title>The complete genomes of actinobacterial strains from the NBC collection.</title>
        <authorList>
            <person name="Joergensen T.S."/>
            <person name="Alvarez Arevalo M."/>
            <person name="Sterndorff E.B."/>
            <person name="Faurdal D."/>
            <person name="Vuksanovic O."/>
            <person name="Mourched A.-S."/>
            <person name="Charusanti P."/>
            <person name="Shaw S."/>
            <person name="Blin K."/>
            <person name="Weber T."/>
        </authorList>
    </citation>
    <scope>NUCLEOTIDE SEQUENCE</scope>
    <source>
        <strain evidence="3">NBC_01432</strain>
    </source>
</reference>
<evidence type="ECO:0000256" key="2">
    <source>
        <dbReference type="SAM" id="Phobius"/>
    </source>
</evidence>
<feature type="compositionally biased region" description="Gly residues" evidence="1">
    <location>
        <begin position="85"/>
        <end position="141"/>
    </location>
</feature>
<keyword evidence="2" id="KW-0472">Membrane</keyword>
<evidence type="ECO:0008006" key="5">
    <source>
        <dbReference type="Google" id="ProtNLM"/>
    </source>
</evidence>
<proteinExistence type="predicted"/>
<evidence type="ECO:0000313" key="4">
    <source>
        <dbReference type="Proteomes" id="UP001432209"/>
    </source>
</evidence>